<evidence type="ECO:0000313" key="1">
    <source>
        <dbReference type="EMBL" id="KAI0036583.1"/>
    </source>
</evidence>
<reference evidence="1" key="2">
    <citation type="journal article" date="2022" name="New Phytol.">
        <title>Evolutionary transition to the ectomycorrhizal habit in the genomes of a hyperdiverse lineage of mushroom-forming fungi.</title>
        <authorList>
            <person name="Looney B."/>
            <person name="Miyauchi S."/>
            <person name="Morin E."/>
            <person name="Drula E."/>
            <person name="Courty P.E."/>
            <person name="Kohler A."/>
            <person name="Kuo A."/>
            <person name="LaButti K."/>
            <person name="Pangilinan J."/>
            <person name="Lipzen A."/>
            <person name="Riley R."/>
            <person name="Andreopoulos W."/>
            <person name="He G."/>
            <person name="Johnson J."/>
            <person name="Nolan M."/>
            <person name="Tritt A."/>
            <person name="Barry K.W."/>
            <person name="Grigoriev I.V."/>
            <person name="Nagy L.G."/>
            <person name="Hibbett D."/>
            <person name="Henrissat B."/>
            <person name="Matheny P.B."/>
            <person name="Labbe J."/>
            <person name="Martin F.M."/>
        </authorList>
    </citation>
    <scope>NUCLEOTIDE SEQUENCE</scope>
    <source>
        <strain evidence="1">EC-137</strain>
    </source>
</reference>
<sequence>MLSSTARDTAQSGPIGAEFYRVELDKVQRTLSSRHVQMYIATVIGTGLFLGLGEVLAVAGPLGTLLVFIHIGLVGFCALASITEMAALAPVSGSMSHYAARWVDPALGFAVCAITFPAEVTAAGLLVGYWDENRDHIAIYITLFIGVAFLVNFSGARYVGVNEVPSPACTYRHIRTFGDSIIGGLVVNLGGGPDHTRSVALSYWRNPGPFVESPEPGARGRFIGLLLAVVPAAFSMNGMEIITLAAAETRNPRRNLRVAMKTVFFRIFVCYILTSLVIGMLVPSNDPSLLTSSNTAAKSPFVIAFQRAGIQVLPHIINAVVLTSAMSSGNGMLFSASRLLFALGVQGHAPRVVTRLNNRGVPYVAVLVSGLFGFLAYLNVANTASRVFSWLASLSAVGGLLNWWAIGLTYLRFYYGMRKQGINPSDYAALYRSRLQPYGAMWVVFWTTFLILVSGIAVFWHFNGSDFVAAYINLPLYALLFVVWKVLKRTKVVRTSSFRLHDIMNFLTSNSRTEGSLGST</sequence>
<dbReference type="Proteomes" id="UP000814128">
    <property type="component" value="Unassembled WGS sequence"/>
</dbReference>
<comment type="caution">
    <text evidence="1">The sequence shown here is derived from an EMBL/GenBank/DDBJ whole genome shotgun (WGS) entry which is preliminary data.</text>
</comment>
<gene>
    <name evidence="1" type="ORF">K488DRAFT_40984</name>
</gene>
<evidence type="ECO:0000313" key="2">
    <source>
        <dbReference type="Proteomes" id="UP000814128"/>
    </source>
</evidence>
<protein>
    <submittedName>
        <fullName evidence="1">General amino acid permease 1</fullName>
    </submittedName>
</protein>
<dbReference type="EMBL" id="MU273470">
    <property type="protein sequence ID" value="KAI0036583.1"/>
    <property type="molecule type" value="Genomic_DNA"/>
</dbReference>
<organism evidence="1 2">
    <name type="scientific">Vararia minispora EC-137</name>
    <dbReference type="NCBI Taxonomy" id="1314806"/>
    <lineage>
        <taxon>Eukaryota</taxon>
        <taxon>Fungi</taxon>
        <taxon>Dikarya</taxon>
        <taxon>Basidiomycota</taxon>
        <taxon>Agaricomycotina</taxon>
        <taxon>Agaricomycetes</taxon>
        <taxon>Russulales</taxon>
        <taxon>Lachnocladiaceae</taxon>
        <taxon>Vararia</taxon>
    </lineage>
</organism>
<reference evidence="1" key="1">
    <citation type="submission" date="2021-02" db="EMBL/GenBank/DDBJ databases">
        <authorList>
            <consortium name="DOE Joint Genome Institute"/>
            <person name="Ahrendt S."/>
            <person name="Looney B.P."/>
            <person name="Miyauchi S."/>
            <person name="Morin E."/>
            <person name="Drula E."/>
            <person name="Courty P.E."/>
            <person name="Chicoki N."/>
            <person name="Fauchery L."/>
            <person name="Kohler A."/>
            <person name="Kuo A."/>
            <person name="Labutti K."/>
            <person name="Pangilinan J."/>
            <person name="Lipzen A."/>
            <person name="Riley R."/>
            <person name="Andreopoulos W."/>
            <person name="He G."/>
            <person name="Johnson J."/>
            <person name="Barry K.W."/>
            <person name="Grigoriev I.V."/>
            <person name="Nagy L."/>
            <person name="Hibbett D."/>
            <person name="Henrissat B."/>
            <person name="Matheny P.B."/>
            <person name="Labbe J."/>
            <person name="Martin F."/>
        </authorList>
    </citation>
    <scope>NUCLEOTIDE SEQUENCE</scope>
    <source>
        <strain evidence="1">EC-137</strain>
    </source>
</reference>
<name>A0ACB8QXQ1_9AGAM</name>
<accession>A0ACB8QXQ1</accession>
<keyword evidence="2" id="KW-1185">Reference proteome</keyword>
<proteinExistence type="predicted"/>